<dbReference type="RefSeq" id="WP_138084224.1">
    <property type="nucleotide sequence ID" value="NZ_VAUV01000001.1"/>
</dbReference>
<dbReference type="PANTHER" id="PTHR34512">
    <property type="entry name" value="CELL SURFACE PROTEIN"/>
    <property type="match status" value="1"/>
</dbReference>
<accession>A0A5R8KK34</accession>
<comment type="caution">
    <text evidence="3">The sequence shown here is derived from an EMBL/GenBank/DDBJ whole genome shotgun (WGS) entry which is preliminary data.</text>
</comment>
<dbReference type="PANTHER" id="PTHR34512:SF30">
    <property type="entry name" value="OUTER MEMBRANE PROTEIN ASSEMBLY FACTOR BAMB"/>
    <property type="match status" value="1"/>
</dbReference>
<evidence type="ECO:0000313" key="4">
    <source>
        <dbReference type="Proteomes" id="UP000306196"/>
    </source>
</evidence>
<dbReference type="AlphaFoldDB" id="A0A5R8KK34"/>
<dbReference type="InterPro" id="IPR015943">
    <property type="entry name" value="WD40/YVTN_repeat-like_dom_sf"/>
</dbReference>
<feature type="region of interest" description="Disordered" evidence="1">
    <location>
        <begin position="61"/>
        <end position="81"/>
    </location>
</feature>
<evidence type="ECO:0000256" key="1">
    <source>
        <dbReference type="SAM" id="MobiDB-lite"/>
    </source>
</evidence>
<sequence>MNPGTTSMTKPHGLHRGLMIGFIIALAFLLCLLASAPAQKSESISAVSAQEVEVKAVDWPHFQGPARNNTTTESGWTKDWPADGPPTLWKANVGRGLASFAVVGNRIYTAGNDGADKDVVVCLDLDSGKELWRFEYACVTATHPMPIVPYGPGATPTVVDGRVFTLSREGHLHALDAGTGKLIWKKHLVEDFKGKRPVYGYAGSVLAEGGHLFVDNGGDTQSTLCLEQKSGEIIWAKGKGEAGYATPGFASFGSSTRTLVLFKGEALTLLDPSNGNLLAEYAATTRDFSNCATPYVNGNRVFISHTGSQGSSVFNYADGKLKSAWNDRDLGLLFNSGVPWEGNLIAFNDQKRGAKDFRCIDLTTGGSLWVNSDIDKGTAILSDGHLLILTNTGELVLAKPGREALEIVSRVQVLAGKGYVLPVLSNGRILCKNNAGDVVCLDVRAK</sequence>
<organism evidence="3 4">
    <name type="scientific">Phragmitibacter flavus</name>
    <dbReference type="NCBI Taxonomy" id="2576071"/>
    <lineage>
        <taxon>Bacteria</taxon>
        <taxon>Pseudomonadati</taxon>
        <taxon>Verrucomicrobiota</taxon>
        <taxon>Verrucomicrobiia</taxon>
        <taxon>Verrucomicrobiales</taxon>
        <taxon>Verrucomicrobiaceae</taxon>
        <taxon>Phragmitibacter</taxon>
    </lineage>
</organism>
<dbReference type="Gene3D" id="2.130.10.10">
    <property type="entry name" value="YVTN repeat-like/Quinoprotein amine dehydrogenase"/>
    <property type="match status" value="1"/>
</dbReference>
<protein>
    <recommendedName>
        <fullName evidence="2">Pyrrolo-quinoline quinone repeat domain-containing protein</fullName>
    </recommendedName>
</protein>
<dbReference type="InterPro" id="IPR002372">
    <property type="entry name" value="PQQ_rpt_dom"/>
</dbReference>
<name>A0A5R8KK34_9BACT</name>
<evidence type="ECO:0000313" key="3">
    <source>
        <dbReference type="EMBL" id="TLD72601.1"/>
    </source>
</evidence>
<dbReference type="EMBL" id="VAUV01000001">
    <property type="protein sequence ID" value="TLD72601.1"/>
    <property type="molecule type" value="Genomic_DNA"/>
</dbReference>
<dbReference type="InterPro" id="IPR011047">
    <property type="entry name" value="Quinoprotein_ADH-like_sf"/>
</dbReference>
<dbReference type="InterPro" id="IPR018391">
    <property type="entry name" value="PQQ_b-propeller_rpt"/>
</dbReference>
<dbReference type="SMART" id="SM00564">
    <property type="entry name" value="PQQ"/>
    <property type="match status" value="2"/>
</dbReference>
<keyword evidence="4" id="KW-1185">Reference proteome</keyword>
<proteinExistence type="predicted"/>
<gene>
    <name evidence="3" type="ORF">FEM03_00555</name>
</gene>
<feature type="compositionally biased region" description="Polar residues" evidence="1">
    <location>
        <begin position="66"/>
        <end position="75"/>
    </location>
</feature>
<dbReference type="SUPFAM" id="SSF50998">
    <property type="entry name" value="Quinoprotein alcohol dehydrogenase-like"/>
    <property type="match status" value="1"/>
</dbReference>
<evidence type="ECO:0000259" key="2">
    <source>
        <dbReference type="Pfam" id="PF13360"/>
    </source>
</evidence>
<dbReference type="Proteomes" id="UP000306196">
    <property type="component" value="Unassembled WGS sequence"/>
</dbReference>
<dbReference type="Pfam" id="PF13360">
    <property type="entry name" value="PQQ_2"/>
    <property type="match status" value="1"/>
</dbReference>
<dbReference type="OrthoDB" id="179188at2"/>
<reference evidence="3 4" key="1">
    <citation type="submission" date="2019-05" db="EMBL/GenBank/DDBJ databases">
        <title>Verrucobacter flavum gen. nov., sp. nov. a new member of the family Verrucomicrobiaceae.</title>
        <authorList>
            <person name="Szuroczki S."/>
            <person name="Abbaszade G."/>
            <person name="Szabo A."/>
            <person name="Felfoldi T."/>
            <person name="Schumann P."/>
            <person name="Boka K."/>
            <person name="Keki Z."/>
            <person name="Toumi M."/>
            <person name="Toth E."/>
        </authorList>
    </citation>
    <scope>NUCLEOTIDE SEQUENCE [LARGE SCALE GENOMIC DNA]</scope>
    <source>
        <strain evidence="3 4">MG-N-17</strain>
    </source>
</reference>
<feature type="domain" description="Pyrrolo-quinoline quinone repeat" evidence="2">
    <location>
        <begin position="117"/>
        <end position="370"/>
    </location>
</feature>